<reference evidence="8" key="1">
    <citation type="journal article" date="2015" name="MBio">
        <title>Genome-Resolved Metagenomic Analysis Reveals Roles for Candidate Phyla and Other Microbial Community Members in Biogeochemical Transformations in Oil Reservoirs.</title>
        <authorList>
            <person name="Hu P."/>
            <person name="Tom L."/>
            <person name="Singh A."/>
            <person name="Thomas B.C."/>
            <person name="Baker B.J."/>
            <person name="Piceno Y.M."/>
            <person name="Andersen G.L."/>
            <person name="Banfield J.F."/>
        </authorList>
    </citation>
    <scope>NUCLEOTIDE SEQUENCE [LARGE SCALE GENOMIC DNA]</scope>
</reference>
<dbReference type="GO" id="GO:0030170">
    <property type="term" value="F:pyridoxal phosphate binding"/>
    <property type="evidence" value="ECO:0007669"/>
    <property type="project" value="InterPro"/>
</dbReference>
<gene>
    <name evidence="7" type="ORF">XD92_1448</name>
</gene>
<dbReference type="InterPro" id="IPR015422">
    <property type="entry name" value="PyrdxlP-dep_Trfase_small"/>
</dbReference>
<evidence type="ECO:0000256" key="2">
    <source>
        <dbReference type="ARBA" id="ARBA00005189"/>
    </source>
</evidence>
<evidence type="ECO:0000256" key="3">
    <source>
        <dbReference type="ARBA" id="ARBA00022679"/>
    </source>
</evidence>
<dbReference type="Gene3D" id="3.90.1150.10">
    <property type="entry name" value="Aspartate Aminotransferase, domain 1"/>
    <property type="match status" value="1"/>
</dbReference>
<dbReference type="Gene3D" id="3.40.640.10">
    <property type="entry name" value="Type I PLP-dependent aspartate aminotransferase-like (Major domain)"/>
    <property type="match status" value="1"/>
</dbReference>
<dbReference type="PANTHER" id="PTHR13693:SF3">
    <property type="entry name" value="LD36009P"/>
    <property type="match status" value="1"/>
</dbReference>
<evidence type="ECO:0000256" key="5">
    <source>
        <dbReference type="RuleBase" id="RU003693"/>
    </source>
</evidence>
<evidence type="ECO:0000259" key="6">
    <source>
        <dbReference type="Pfam" id="PF00155"/>
    </source>
</evidence>
<protein>
    <submittedName>
        <fullName evidence="7">Serine hydroxymethyltransferase</fullName>
    </submittedName>
</protein>
<dbReference type="GO" id="GO:0008168">
    <property type="term" value="F:methyltransferase activity"/>
    <property type="evidence" value="ECO:0007669"/>
    <property type="project" value="UniProtKB-KW"/>
</dbReference>
<comment type="cofactor">
    <cofactor evidence="1 5">
        <name>pyridoxal 5'-phosphate</name>
        <dbReference type="ChEBI" id="CHEBI:597326"/>
    </cofactor>
</comment>
<keyword evidence="3 7" id="KW-0808">Transferase</keyword>
<dbReference type="PROSITE" id="PS00599">
    <property type="entry name" value="AA_TRANSFER_CLASS_2"/>
    <property type="match status" value="1"/>
</dbReference>
<dbReference type="InterPro" id="IPR004839">
    <property type="entry name" value="Aminotransferase_I/II_large"/>
</dbReference>
<dbReference type="SUPFAM" id="SSF53383">
    <property type="entry name" value="PLP-dependent transferases"/>
    <property type="match status" value="1"/>
</dbReference>
<feature type="non-terminal residue" evidence="7">
    <location>
        <position position="293"/>
    </location>
</feature>
<keyword evidence="7" id="KW-0489">Methyltransferase</keyword>
<accession>A0A101HFG4</accession>
<dbReference type="InterPro" id="IPR001917">
    <property type="entry name" value="Aminotrans_II_pyridoxalP_BS"/>
</dbReference>
<keyword evidence="4 5" id="KW-0663">Pyridoxal phosphate</keyword>
<comment type="pathway">
    <text evidence="2">Lipid metabolism.</text>
</comment>
<organism evidence="7 8">
    <name type="scientific">Proteiniphilum acetatigenes</name>
    <dbReference type="NCBI Taxonomy" id="294710"/>
    <lineage>
        <taxon>Bacteria</taxon>
        <taxon>Pseudomonadati</taxon>
        <taxon>Bacteroidota</taxon>
        <taxon>Bacteroidia</taxon>
        <taxon>Bacteroidales</taxon>
        <taxon>Dysgonomonadaceae</taxon>
        <taxon>Proteiniphilum</taxon>
    </lineage>
</organism>
<dbReference type="GO" id="GO:0032259">
    <property type="term" value="P:methylation"/>
    <property type="evidence" value="ECO:0007669"/>
    <property type="project" value="UniProtKB-KW"/>
</dbReference>
<dbReference type="AlphaFoldDB" id="A0A101HFG4"/>
<evidence type="ECO:0000313" key="7">
    <source>
        <dbReference type="EMBL" id="KUK75919.1"/>
    </source>
</evidence>
<dbReference type="Proteomes" id="UP000053860">
    <property type="component" value="Unassembled WGS sequence"/>
</dbReference>
<comment type="caution">
    <text evidence="7">The sequence shown here is derived from an EMBL/GenBank/DDBJ whole genome shotgun (WGS) entry which is preliminary data.</text>
</comment>
<proteinExistence type="inferred from homology"/>
<sequence>MLSEMKEIAKQKLKARKSEFFSEYPDVFNKMYNFTRAKTAKALRYYPYFLKIQESDTTEVVIEGKKVLMLGSNNYLGLTKHPEIAEAGIEAIRRYGSGLTGSRFLNGNLVLHDELEVKLARFVGKEAALVFSTGFGVNLGVIATTVGPGDLLFSDELNHASIVDGSRFSRAEIIRFKHNNMKDLENKISAADKTKGRFIVVDGIFSMEGDIINLPELVQIARKYGARLMVDDAHSLGVLGPKGNGTAAHFGLTDQVDMIMGTFSKSLACVGGFVAAEEPVIDYLKHNTRTMIF</sequence>
<dbReference type="InterPro" id="IPR015421">
    <property type="entry name" value="PyrdxlP-dep_Trfase_major"/>
</dbReference>
<feature type="domain" description="Aminotransferase class I/classII large" evidence="6">
    <location>
        <begin position="66"/>
        <end position="293"/>
    </location>
</feature>
<dbReference type="InterPro" id="IPR015424">
    <property type="entry name" value="PyrdxlP-dep_Trfase"/>
</dbReference>
<evidence type="ECO:0000313" key="8">
    <source>
        <dbReference type="Proteomes" id="UP000053860"/>
    </source>
</evidence>
<dbReference type="PANTHER" id="PTHR13693">
    <property type="entry name" value="CLASS II AMINOTRANSFERASE/8-AMINO-7-OXONONANOATE SYNTHASE"/>
    <property type="match status" value="1"/>
</dbReference>
<comment type="similarity">
    <text evidence="5">Belongs to the class-II pyridoxal-phosphate-dependent aminotransferase family.</text>
</comment>
<name>A0A101HFG4_9BACT</name>
<evidence type="ECO:0000256" key="4">
    <source>
        <dbReference type="ARBA" id="ARBA00022898"/>
    </source>
</evidence>
<dbReference type="InterPro" id="IPR050087">
    <property type="entry name" value="AON_synthase_class-II"/>
</dbReference>
<dbReference type="EMBL" id="LGGN01000339">
    <property type="protein sequence ID" value="KUK75919.1"/>
    <property type="molecule type" value="Genomic_DNA"/>
</dbReference>
<dbReference type="Pfam" id="PF00155">
    <property type="entry name" value="Aminotran_1_2"/>
    <property type="match status" value="1"/>
</dbReference>
<evidence type="ECO:0000256" key="1">
    <source>
        <dbReference type="ARBA" id="ARBA00001933"/>
    </source>
</evidence>